<keyword evidence="1" id="KW-1133">Transmembrane helix</keyword>
<dbReference type="OrthoDB" id="1176146at2"/>
<sequence length="220" mass="23979">MNSTIKSARIAGILFLIATVTYMLGNGLIEAILNNPDYLLHVYPHKTQVSIGVLLEFINSTAAVGIAIALFPILKKHNEQIALGYVAFRIIEAVILIVGAICPLLLIHASKEYIAVGAPAASYFQTIGSLAIQGKFLSFQLAMIVLGLYSLLLCYLLYRSKLIPRFLSIFGFIGYASLLTSALLEIFGHSTGMLLFIPGALFEILFPIWLIVKGFNKPSS</sequence>
<accession>A0A1V4HLL0</accession>
<reference evidence="3" key="1">
    <citation type="submission" date="2016-07" db="EMBL/GenBank/DDBJ databases">
        <authorList>
            <person name="Florea S."/>
            <person name="Webb J.S."/>
            <person name="Jaromczyk J."/>
            <person name="Schardl C.L."/>
        </authorList>
    </citation>
    <scope>NUCLEOTIDE SEQUENCE [LARGE SCALE GENOMIC DNA]</scope>
    <source>
        <strain evidence="3">CY1</strain>
    </source>
</reference>
<evidence type="ECO:0000256" key="1">
    <source>
        <dbReference type="SAM" id="Phobius"/>
    </source>
</evidence>
<dbReference type="Proteomes" id="UP000190626">
    <property type="component" value="Unassembled WGS sequence"/>
</dbReference>
<dbReference type="STRING" id="1469647.BC351_04455"/>
<dbReference type="Pfam" id="PF14329">
    <property type="entry name" value="DUF4386"/>
    <property type="match status" value="1"/>
</dbReference>
<feature type="transmembrane region" description="Helical" evidence="1">
    <location>
        <begin position="137"/>
        <end position="158"/>
    </location>
</feature>
<evidence type="ECO:0008006" key="4">
    <source>
        <dbReference type="Google" id="ProtNLM"/>
    </source>
</evidence>
<gene>
    <name evidence="2" type="ORF">BC351_04455</name>
</gene>
<comment type="caution">
    <text evidence="2">The sequence shown here is derived from an EMBL/GenBank/DDBJ whole genome shotgun (WGS) entry which is preliminary data.</text>
</comment>
<dbReference type="RefSeq" id="WP_079413312.1">
    <property type="nucleotide sequence ID" value="NZ_MBTG01000012.1"/>
</dbReference>
<organism evidence="2 3">
    <name type="scientific">Paenibacillus ferrarius</name>
    <dbReference type="NCBI Taxonomy" id="1469647"/>
    <lineage>
        <taxon>Bacteria</taxon>
        <taxon>Bacillati</taxon>
        <taxon>Bacillota</taxon>
        <taxon>Bacilli</taxon>
        <taxon>Bacillales</taxon>
        <taxon>Paenibacillaceae</taxon>
        <taxon>Paenibacillus</taxon>
    </lineage>
</organism>
<keyword evidence="1" id="KW-0472">Membrane</keyword>
<proteinExistence type="predicted"/>
<dbReference type="EMBL" id="MBTG01000012">
    <property type="protein sequence ID" value="OPH57766.1"/>
    <property type="molecule type" value="Genomic_DNA"/>
</dbReference>
<evidence type="ECO:0000313" key="2">
    <source>
        <dbReference type="EMBL" id="OPH57766.1"/>
    </source>
</evidence>
<feature type="transmembrane region" description="Helical" evidence="1">
    <location>
        <begin position="193"/>
        <end position="212"/>
    </location>
</feature>
<dbReference type="AlphaFoldDB" id="A0A1V4HLL0"/>
<name>A0A1V4HLL0_9BACL</name>
<keyword evidence="1" id="KW-0812">Transmembrane</keyword>
<feature type="transmembrane region" description="Helical" evidence="1">
    <location>
        <begin position="86"/>
        <end position="107"/>
    </location>
</feature>
<dbReference type="InterPro" id="IPR025495">
    <property type="entry name" value="DUF4386"/>
</dbReference>
<protein>
    <recommendedName>
        <fullName evidence="4">DUF4386 domain-containing protein</fullName>
    </recommendedName>
</protein>
<feature type="transmembrane region" description="Helical" evidence="1">
    <location>
        <begin position="53"/>
        <end position="74"/>
    </location>
</feature>
<keyword evidence="3" id="KW-1185">Reference proteome</keyword>
<feature type="transmembrane region" description="Helical" evidence="1">
    <location>
        <begin position="12"/>
        <end position="33"/>
    </location>
</feature>
<evidence type="ECO:0000313" key="3">
    <source>
        <dbReference type="Proteomes" id="UP000190626"/>
    </source>
</evidence>
<feature type="transmembrane region" description="Helical" evidence="1">
    <location>
        <begin position="165"/>
        <end position="187"/>
    </location>
</feature>